<keyword evidence="1" id="KW-0812">Transmembrane</keyword>
<dbReference type="Proteomes" id="UP000265520">
    <property type="component" value="Unassembled WGS sequence"/>
</dbReference>
<name>A0A392VAT0_9FABA</name>
<accession>A0A392VAT0</accession>
<protein>
    <submittedName>
        <fullName evidence="2">Uncharacterized protein</fullName>
    </submittedName>
</protein>
<sequence>LTTVFQAVERLNQLSICFSLAALLVVFGLLLALGLALQR</sequence>
<evidence type="ECO:0000313" key="3">
    <source>
        <dbReference type="Proteomes" id="UP000265520"/>
    </source>
</evidence>
<keyword evidence="1" id="KW-1133">Transmembrane helix</keyword>
<dbReference type="EMBL" id="LXQA011110814">
    <property type="protein sequence ID" value="MCI85247.1"/>
    <property type="molecule type" value="Genomic_DNA"/>
</dbReference>
<evidence type="ECO:0000313" key="2">
    <source>
        <dbReference type="EMBL" id="MCI85247.1"/>
    </source>
</evidence>
<evidence type="ECO:0000256" key="1">
    <source>
        <dbReference type="SAM" id="Phobius"/>
    </source>
</evidence>
<comment type="caution">
    <text evidence="2">The sequence shown here is derived from an EMBL/GenBank/DDBJ whole genome shotgun (WGS) entry which is preliminary data.</text>
</comment>
<organism evidence="2 3">
    <name type="scientific">Trifolium medium</name>
    <dbReference type="NCBI Taxonomy" id="97028"/>
    <lineage>
        <taxon>Eukaryota</taxon>
        <taxon>Viridiplantae</taxon>
        <taxon>Streptophyta</taxon>
        <taxon>Embryophyta</taxon>
        <taxon>Tracheophyta</taxon>
        <taxon>Spermatophyta</taxon>
        <taxon>Magnoliopsida</taxon>
        <taxon>eudicotyledons</taxon>
        <taxon>Gunneridae</taxon>
        <taxon>Pentapetalae</taxon>
        <taxon>rosids</taxon>
        <taxon>fabids</taxon>
        <taxon>Fabales</taxon>
        <taxon>Fabaceae</taxon>
        <taxon>Papilionoideae</taxon>
        <taxon>50 kb inversion clade</taxon>
        <taxon>NPAAA clade</taxon>
        <taxon>Hologalegina</taxon>
        <taxon>IRL clade</taxon>
        <taxon>Trifolieae</taxon>
        <taxon>Trifolium</taxon>
    </lineage>
</organism>
<keyword evidence="3" id="KW-1185">Reference proteome</keyword>
<reference evidence="2 3" key="1">
    <citation type="journal article" date="2018" name="Front. Plant Sci.">
        <title>Red Clover (Trifolium pratense) and Zigzag Clover (T. medium) - A Picture of Genomic Similarities and Differences.</title>
        <authorList>
            <person name="Dluhosova J."/>
            <person name="Istvanek J."/>
            <person name="Nedelnik J."/>
            <person name="Repkova J."/>
        </authorList>
    </citation>
    <scope>NUCLEOTIDE SEQUENCE [LARGE SCALE GENOMIC DNA]</scope>
    <source>
        <strain evidence="3">cv. 10/8</strain>
        <tissue evidence="2">Leaf</tissue>
    </source>
</reference>
<keyword evidence="1" id="KW-0472">Membrane</keyword>
<feature type="transmembrane region" description="Helical" evidence="1">
    <location>
        <begin position="12"/>
        <end position="37"/>
    </location>
</feature>
<feature type="non-terminal residue" evidence="2">
    <location>
        <position position="1"/>
    </location>
</feature>
<proteinExistence type="predicted"/>
<dbReference type="AlphaFoldDB" id="A0A392VAT0"/>